<evidence type="ECO:0000259" key="2">
    <source>
        <dbReference type="Pfam" id="PF01757"/>
    </source>
</evidence>
<gene>
    <name evidence="3" type="ORF">HTZ77_33180</name>
</gene>
<dbReference type="AlphaFoldDB" id="A0A7Y6M716"/>
<sequence length="436" mass="44805">MRDTGVLDLVRRIERLVGRIEAGTPEGRDRALDGLRALAIAGVVLGHWLVTALVLDSGALRGASPLSYQPALTPVSWALQTLAVFFWVGGRSAAGGYAAARAGGAGYGSWVRGRLARLCRPVAPVLAVWSVAAVAMLALGAGQQTVYALFRLVLSPLWFLLVYAALTAATPLAARLHPGWPLAVVALADLVRYGLDGPAWIGWINVPAGWLVPYCLGAARVWDGPRARAAGWALLAGGGALTAGLVLWAGYPASMVGVPGAPVSNLSPPTLAAVAFGLAQCGAARLLYDPLGRVLRRPAVWAVVALMNLSAMTLFLWHQTAMMAVTALGLLAGPPLPGLHTVPADAGWLPARLAWLPVFALALLVCLAAFHAYERGPSRAARRGSSFARAATGVGDESVDGGTGLAGRSVCAGTGVGGRSGRAGTGLGRGEGARNV</sequence>
<protein>
    <submittedName>
        <fullName evidence="3">Acyltransferase</fullName>
    </submittedName>
</protein>
<dbReference type="EMBL" id="JABWGN010000014">
    <property type="protein sequence ID" value="NUW36230.1"/>
    <property type="molecule type" value="Genomic_DNA"/>
</dbReference>
<dbReference type="RefSeq" id="WP_175593670.1">
    <property type="nucleotide sequence ID" value="NZ_JABWGN010000014.1"/>
</dbReference>
<dbReference type="Pfam" id="PF01757">
    <property type="entry name" value="Acyl_transf_3"/>
    <property type="match status" value="1"/>
</dbReference>
<feature type="transmembrane region" description="Helical" evidence="1">
    <location>
        <begin position="148"/>
        <end position="166"/>
    </location>
</feature>
<feature type="transmembrane region" description="Helical" evidence="1">
    <location>
        <begin position="353"/>
        <end position="373"/>
    </location>
</feature>
<proteinExistence type="predicted"/>
<name>A0A7Y6M716_9ACTN</name>
<feature type="transmembrane region" description="Helical" evidence="1">
    <location>
        <begin position="271"/>
        <end position="288"/>
    </location>
</feature>
<organism evidence="3 4">
    <name type="scientific">Nonomuraea montanisoli</name>
    <dbReference type="NCBI Taxonomy" id="2741721"/>
    <lineage>
        <taxon>Bacteria</taxon>
        <taxon>Bacillati</taxon>
        <taxon>Actinomycetota</taxon>
        <taxon>Actinomycetes</taxon>
        <taxon>Streptosporangiales</taxon>
        <taxon>Streptosporangiaceae</taxon>
        <taxon>Nonomuraea</taxon>
    </lineage>
</organism>
<keyword evidence="3" id="KW-0012">Acyltransferase</keyword>
<dbReference type="Proteomes" id="UP000586042">
    <property type="component" value="Unassembled WGS sequence"/>
</dbReference>
<evidence type="ECO:0000313" key="4">
    <source>
        <dbReference type="Proteomes" id="UP000586042"/>
    </source>
</evidence>
<keyword evidence="4" id="KW-1185">Reference proteome</keyword>
<keyword evidence="3" id="KW-0808">Transferase</keyword>
<keyword evidence="1" id="KW-0812">Transmembrane</keyword>
<feature type="transmembrane region" description="Helical" evidence="1">
    <location>
        <begin position="201"/>
        <end position="222"/>
    </location>
</feature>
<feature type="transmembrane region" description="Helical" evidence="1">
    <location>
        <begin position="229"/>
        <end position="251"/>
    </location>
</feature>
<comment type="caution">
    <text evidence="3">The sequence shown here is derived from an EMBL/GenBank/DDBJ whole genome shotgun (WGS) entry which is preliminary data.</text>
</comment>
<dbReference type="InterPro" id="IPR002656">
    <property type="entry name" value="Acyl_transf_3_dom"/>
</dbReference>
<keyword evidence="1" id="KW-0472">Membrane</keyword>
<feature type="transmembrane region" description="Helical" evidence="1">
    <location>
        <begin position="300"/>
        <end position="333"/>
    </location>
</feature>
<accession>A0A7Y6M716</accession>
<reference evidence="3 4" key="1">
    <citation type="submission" date="2020-06" db="EMBL/GenBank/DDBJ databases">
        <title>Nonomuraea sp. SMC257, a novel actinomycete isolated from soil.</title>
        <authorList>
            <person name="Chanama M."/>
        </authorList>
    </citation>
    <scope>NUCLEOTIDE SEQUENCE [LARGE SCALE GENOMIC DNA]</scope>
    <source>
        <strain evidence="3 4">SMC257</strain>
    </source>
</reference>
<feature type="transmembrane region" description="Helical" evidence="1">
    <location>
        <begin position="37"/>
        <end position="55"/>
    </location>
</feature>
<evidence type="ECO:0000256" key="1">
    <source>
        <dbReference type="SAM" id="Phobius"/>
    </source>
</evidence>
<evidence type="ECO:0000313" key="3">
    <source>
        <dbReference type="EMBL" id="NUW36230.1"/>
    </source>
</evidence>
<keyword evidence="1" id="KW-1133">Transmembrane helix</keyword>
<feature type="transmembrane region" description="Helical" evidence="1">
    <location>
        <begin position="121"/>
        <end position="142"/>
    </location>
</feature>
<feature type="domain" description="Acyltransferase 3" evidence="2">
    <location>
        <begin position="30"/>
        <end position="369"/>
    </location>
</feature>
<dbReference type="GO" id="GO:0016747">
    <property type="term" value="F:acyltransferase activity, transferring groups other than amino-acyl groups"/>
    <property type="evidence" value="ECO:0007669"/>
    <property type="project" value="InterPro"/>
</dbReference>